<dbReference type="InterPro" id="IPR000595">
    <property type="entry name" value="cNMP-bd_dom"/>
</dbReference>
<dbReference type="Gene3D" id="2.60.120.10">
    <property type="entry name" value="Jelly Rolls"/>
    <property type="match status" value="1"/>
</dbReference>
<gene>
    <name evidence="2" type="ORF">ABR189_09085</name>
</gene>
<evidence type="ECO:0000313" key="2">
    <source>
        <dbReference type="EMBL" id="MET6997521.1"/>
    </source>
</evidence>
<comment type="caution">
    <text evidence="2">The sequence shown here is derived from an EMBL/GenBank/DDBJ whole genome shotgun (WGS) entry which is preliminary data.</text>
</comment>
<dbReference type="PROSITE" id="PS50042">
    <property type="entry name" value="CNMP_BINDING_3"/>
    <property type="match status" value="1"/>
</dbReference>
<protein>
    <submittedName>
        <fullName evidence="2">Crp/Fnr family transcriptional regulator</fullName>
    </submittedName>
</protein>
<dbReference type="InterPro" id="IPR018490">
    <property type="entry name" value="cNMP-bd_dom_sf"/>
</dbReference>
<dbReference type="EMBL" id="JBEXAC010000001">
    <property type="protein sequence ID" value="MET6997521.1"/>
    <property type="molecule type" value="Genomic_DNA"/>
</dbReference>
<evidence type="ECO:0000313" key="3">
    <source>
        <dbReference type="Proteomes" id="UP001549749"/>
    </source>
</evidence>
<name>A0ABV2T3B5_9BACT</name>
<accession>A0ABV2T3B5</accession>
<reference evidence="2 3" key="1">
    <citation type="submission" date="2024-06" db="EMBL/GenBank/DDBJ databases">
        <title>Chitinophaga defluvii sp. nov., isolated from municipal sewage.</title>
        <authorList>
            <person name="Zhang L."/>
        </authorList>
    </citation>
    <scope>NUCLEOTIDE SEQUENCE [LARGE SCALE GENOMIC DNA]</scope>
    <source>
        <strain evidence="2 3">H8</strain>
    </source>
</reference>
<dbReference type="InterPro" id="IPR014710">
    <property type="entry name" value="RmlC-like_jellyroll"/>
</dbReference>
<dbReference type="SUPFAM" id="SSF51206">
    <property type="entry name" value="cAMP-binding domain-like"/>
    <property type="match status" value="1"/>
</dbReference>
<proteinExistence type="predicted"/>
<dbReference type="Pfam" id="PF00027">
    <property type="entry name" value="cNMP_binding"/>
    <property type="match status" value="1"/>
</dbReference>
<keyword evidence="3" id="KW-1185">Reference proteome</keyword>
<dbReference type="Proteomes" id="UP001549749">
    <property type="component" value="Unassembled WGS sequence"/>
</dbReference>
<sequence>MKDALEVFKRYLKEHTPLTEEQFEQLQQEVMVRNYTKGKVLLTPGEQTHDSYFVCQGLLKAYRRDEEGKESIIQFAPENWWITDRSSVYFDEPASLYIEVVEDAALVRVSRFFIERAQAICPAFVTFNVTLLHNTIRHMQNRICLLLGASAEERYLDFIHLYPNVSLRVPQLMIASYLGITPESLSRVKKELAKRYK</sequence>
<dbReference type="RefSeq" id="WP_354660156.1">
    <property type="nucleotide sequence ID" value="NZ_JBEXAC010000001.1"/>
</dbReference>
<evidence type="ECO:0000259" key="1">
    <source>
        <dbReference type="PROSITE" id="PS50042"/>
    </source>
</evidence>
<feature type="domain" description="Cyclic nucleotide-binding" evidence="1">
    <location>
        <begin position="18"/>
        <end position="116"/>
    </location>
</feature>
<organism evidence="2 3">
    <name type="scientific">Chitinophaga defluvii</name>
    <dbReference type="NCBI Taxonomy" id="3163343"/>
    <lineage>
        <taxon>Bacteria</taxon>
        <taxon>Pseudomonadati</taxon>
        <taxon>Bacteroidota</taxon>
        <taxon>Chitinophagia</taxon>
        <taxon>Chitinophagales</taxon>
        <taxon>Chitinophagaceae</taxon>
        <taxon>Chitinophaga</taxon>
    </lineage>
</organism>